<comment type="subcellular location">
    <subcellularLocation>
        <location evidence="1">Secreted</location>
        <location evidence="1">Cell wall</location>
    </subcellularLocation>
</comment>
<evidence type="ECO:0000256" key="9">
    <source>
        <dbReference type="SAM" id="SignalP"/>
    </source>
</evidence>
<proteinExistence type="inferred from homology"/>
<comment type="caution">
    <text evidence="11">The sequence shown here is derived from an EMBL/GenBank/DDBJ whole genome shotgun (WGS) entry which is preliminary data.</text>
</comment>
<feature type="domain" description="Pectinesterase catalytic" evidence="10">
    <location>
        <begin position="96"/>
        <end position="176"/>
    </location>
</feature>
<organism evidence="11">
    <name type="scientific">Populus alba</name>
    <name type="common">White poplar</name>
    <dbReference type="NCBI Taxonomy" id="43335"/>
    <lineage>
        <taxon>Eukaryota</taxon>
        <taxon>Viridiplantae</taxon>
        <taxon>Streptophyta</taxon>
        <taxon>Embryophyta</taxon>
        <taxon>Tracheophyta</taxon>
        <taxon>Spermatophyta</taxon>
        <taxon>Magnoliopsida</taxon>
        <taxon>eudicotyledons</taxon>
        <taxon>Gunneridae</taxon>
        <taxon>Pentapetalae</taxon>
        <taxon>rosids</taxon>
        <taxon>fabids</taxon>
        <taxon>Malpighiales</taxon>
        <taxon>Salicaceae</taxon>
        <taxon>Saliceae</taxon>
        <taxon>Populus</taxon>
    </lineage>
</organism>
<evidence type="ECO:0000256" key="6">
    <source>
        <dbReference type="ARBA" id="ARBA00022801"/>
    </source>
</evidence>
<evidence type="ECO:0000256" key="4">
    <source>
        <dbReference type="ARBA" id="ARBA00013229"/>
    </source>
</evidence>
<dbReference type="EMBL" id="RCHU01000416">
    <property type="protein sequence ID" value="TKS05696.1"/>
    <property type="molecule type" value="Genomic_DNA"/>
</dbReference>
<evidence type="ECO:0000256" key="5">
    <source>
        <dbReference type="ARBA" id="ARBA00022512"/>
    </source>
</evidence>
<feature type="region of interest" description="Disordered" evidence="8">
    <location>
        <begin position="28"/>
        <end position="54"/>
    </location>
</feature>
<dbReference type="InterPro" id="IPR012334">
    <property type="entry name" value="Pectin_lyas_fold"/>
</dbReference>
<protein>
    <recommendedName>
        <fullName evidence="4">pectinesterase</fullName>
        <ecNumber evidence="4">3.1.1.11</ecNumber>
    </recommendedName>
</protein>
<accession>A0A4V6A948</accession>
<dbReference type="Pfam" id="PF01095">
    <property type="entry name" value="Pectinesterase"/>
    <property type="match status" value="1"/>
</dbReference>
<dbReference type="InterPro" id="IPR000070">
    <property type="entry name" value="Pectinesterase_cat"/>
</dbReference>
<keyword evidence="5" id="KW-0134">Cell wall</keyword>
<dbReference type="STRING" id="43335.A0A4V6A948"/>
<feature type="signal peptide" evidence="9">
    <location>
        <begin position="1"/>
        <end position="23"/>
    </location>
</feature>
<dbReference type="PANTHER" id="PTHR31321:SF33">
    <property type="entry name" value="PECTINESTERASE 8-RELATED"/>
    <property type="match status" value="1"/>
</dbReference>
<dbReference type="GO" id="GO:0045490">
    <property type="term" value="P:pectin catabolic process"/>
    <property type="evidence" value="ECO:0007669"/>
    <property type="project" value="UniProtKB-UniPathway"/>
</dbReference>
<keyword evidence="6" id="KW-0378">Hydrolase</keyword>
<dbReference type="AlphaFoldDB" id="A0A4V6A948"/>
<name>A0A4V6A948_POPAL</name>
<keyword evidence="5" id="KW-0964">Secreted</keyword>
<reference evidence="11" key="1">
    <citation type="submission" date="2018-10" db="EMBL/GenBank/DDBJ databases">
        <title>Population genomic analysis revealed the cold adaptation of white poplar.</title>
        <authorList>
            <person name="Liu Y.-J."/>
        </authorList>
    </citation>
    <scope>NUCLEOTIDE SEQUENCE [LARGE SCALE GENOMIC DNA]</scope>
    <source>
        <strain evidence="11">PAL-ZL1</strain>
    </source>
</reference>
<evidence type="ECO:0000256" key="2">
    <source>
        <dbReference type="ARBA" id="ARBA00005184"/>
    </source>
</evidence>
<evidence type="ECO:0000256" key="3">
    <source>
        <dbReference type="ARBA" id="ARBA00008891"/>
    </source>
</evidence>
<dbReference type="GO" id="GO:0042545">
    <property type="term" value="P:cell wall modification"/>
    <property type="evidence" value="ECO:0007669"/>
    <property type="project" value="InterPro"/>
</dbReference>
<dbReference type="Gene3D" id="2.160.20.10">
    <property type="entry name" value="Single-stranded right-handed beta-helix, Pectin lyase-like"/>
    <property type="match status" value="1"/>
</dbReference>
<gene>
    <name evidence="11" type="ORF">D5086_0000130870</name>
</gene>
<evidence type="ECO:0000256" key="8">
    <source>
        <dbReference type="SAM" id="MobiDB-lite"/>
    </source>
</evidence>
<dbReference type="UniPathway" id="UPA00545">
    <property type="reaction ID" value="UER00823"/>
</dbReference>
<dbReference type="GO" id="GO:0030599">
    <property type="term" value="F:pectinesterase activity"/>
    <property type="evidence" value="ECO:0007669"/>
    <property type="project" value="UniProtKB-EC"/>
</dbReference>
<evidence type="ECO:0000313" key="11">
    <source>
        <dbReference type="EMBL" id="TKS05696.1"/>
    </source>
</evidence>
<feature type="chain" id="PRO_5020960403" description="pectinesterase" evidence="9">
    <location>
        <begin position="24"/>
        <end position="201"/>
    </location>
</feature>
<dbReference type="EC" id="3.1.1.11" evidence="4"/>
<evidence type="ECO:0000256" key="1">
    <source>
        <dbReference type="ARBA" id="ARBA00004191"/>
    </source>
</evidence>
<keyword evidence="9" id="KW-0732">Signal</keyword>
<keyword evidence="7" id="KW-0063">Aspartyl esterase</keyword>
<dbReference type="PANTHER" id="PTHR31321">
    <property type="entry name" value="ACYL-COA THIOESTER HYDROLASE YBHC-RELATED"/>
    <property type="match status" value="1"/>
</dbReference>
<evidence type="ECO:0000259" key="10">
    <source>
        <dbReference type="Pfam" id="PF01095"/>
    </source>
</evidence>
<evidence type="ECO:0000256" key="7">
    <source>
        <dbReference type="ARBA" id="ARBA00023085"/>
    </source>
</evidence>
<feature type="compositionally biased region" description="Basic residues" evidence="8">
    <location>
        <begin position="39"/>
        <end position="50"/>
    </location>
</feature>
<comment type="pathway">
    <text evidence="2">Glycan metabolism; pectin degradation; 2-dehydro-3-deoxy-D-gluconate from pectin: step 1/5.</text>
</comment>
<sequence>MKCWHCTQKVFVFLSWFGVETRANSVEDAKSSAISTEGHHHHHHHHHHGKHPSDRKIADICEDFPPDFPPPDTNTTSYQPFALIETDVNIWRPSCTFLGCGFFGAQDTLHDDRGRHHFKDCYIQGSIDSSLGHARSLYEWLREQIKGINGAVTAHGRTSKDESTGFAFVNCTLGGTGRIWLGGAWRPYIFQSHFFMIHNHG</sequence>
<dbReference type="InterPro" id="IPR011050">
    <property type="entry name" value="Pectin_lyase_fold/virulence"/>
</dbReference>
<comment type="similarity">
    <text evidence="3">Belongs to the pectinesterase family.</text>
</comment>
<dbReference type="SUPFAM" id="SSF51126">
    <property type="entry name" value="Pectin lyase-like"/>
    <property type="match status" value="1"/>
</dbReference>